<dbReference type="InterPro" id="IPR011009">
    <property type="entry name" value="Kinase-like_dom_sf"/>
</dbReference>
<dbReference type="PANTHER" id="PTHR11012">
    <property type="entry name" value="PROTEIN KINASE-LIKE DOMAIN-CONTAINING"/>
    <property type="match status" value="1"/>
</dbReference>
<dbReference type="InterPro" id="IPR015897">
    <property type="entry name" value="CHK_kinase-like"/>
</dbReference>
<gene>
    <name evidence="2" type="ORF">V1478_013035</name>
</gene>
<name>A0ABD2AC97_VESSQ</name>
<evidence type="ECO:0000313" key="3">
    <source>
        <dbReference type="Proteomes" id="UP001607302"/>
    </source>
</evidence>
<evidence type="ECO:0000259" key="1">
    <source>
        <dbReference type="SMART" id="SM00587"/>
    </source>
</evidence>
<dbReference type="EMBL" id="JAUDFV010000153">
    <property type="protein sequence ID" value="KAL2717335.1"/>
    <property type="molecule type" value="Genomic_DNA"/>
</dbReference>
<dbReference type="PANTHER" id="PTHR11012:SF56">
    <property type="entry name" value="CHK KINASE-LIKE DOMAIN-CONTAINING PROTEIN-RELATED"/>
    <property type="match status" value="1"/>
</dbReference>
<feature type="domain" description="CHK kinase-like" evidence="1">
    <location>
        <begin position="135"/>
        <end position="393"/>
    </location>
</feature>
<organism evidence="2 3">
    <name type="scientific">Vespula squamosa</name>
    <name type="common">Southern yellow jacket</name>
    <name type="synonym">Wasp</name>
    <dbReference type="NCBI Taxonomy" id="30214"/>
    <lineage>
        <taxon>Eukaryota</taxon>
        <taxon>Metazoa</taxon>
        <taxon>Ecdysozoa</taxon>
        <taxon>Arthropoda</taxon>
        <taxon>Hexapoda</taxon>
        <taxon>Insecta</taxon>
        <taxon>Pterygota</taxon>
        <taxon>Neoptera</taxon>
        <taxon>Endopterygota</taxon>
        <taxon>Hymenoptera</taxon>
        <taxon>Apocrita</taxon>
        <taxon>Aculeata</taxon>
        <taxon>Vespoidea</taxon>
        <taxon>Vespidae</taxon>
        <taxon>Vespinae</taxon>
        <taxon>Vespula</taxon>
    </lineage>
</organism>
<evidence type="ECO:0000313" key="2">
    <source>
        <dbReference type="EMBL" id="KAL2717335.1"/>
    </source>
</evidence>
<dbReference type="InterPro" id="IPR004119">
    <property type="entry name" value="EcKL"/>
</dbReference>
<dbReference type="Gene3D" id="3.90.1200.10">
    <property type="match status" value="1"/>
</dbReference>
<dbReference type="AlphaFoldDB" id="A0ABD2AC97"/>
<dbReference type="Pfam" id="PF02958">
    <property type="entry name" value="EcKL"/>
    <property type="match status" value="2"/>
</dbReference>
<proteinExistence type="predicted"/>
<sequence length="478" mass="55499">MCDEMATETPSWLNLEFVEKIMRKSKNDDSICVLNIFIKPATAKGDNYTSDMYRVLIEISCKRGNQEVKKKKSLIIKVAPTGENIKRELIEKSKIFQTEILMMTDTLKKMNSLLGPDHLISGRIFYVQKEYPVFLVIEDLATLGFRMADRQAGLDLSHCLLAMRGLARFHASSVAVCEKMRQKSTYFINDFVHALSVKLGNYNAYHKPQQFCARKWEFETRVARIKVHTCEMSAWRITKVQYPLLPFILGRVPTLGIFSRQHPPELTSFFTLGTKSLSKEIRKWPDLEKYAEKINKLSEKIYDKAAEISECREDEFNVINHGDFWVNNMMFRYNEEGKPIDHIFVDFQMCSYGSPANDLQYFLNTSMDNDVYENNKDMLLQEYLGTLSNMMKQFDCKTVPPNMEKLQKALLEREFLAMTSTFTILPLVLLDKNEAKDLDEIMGKDGNEYNSTAFENEIYRKVISERIPIYDQLGLLDL</sequence>
<comment type="caution">
    <text evidence="2">The sequence shown here is derived from an EMBL/GenBank/DDBJ whole genome shotgun (WGS) entry which is preliminary data.</text>
</comment>
<keyword evidence="3" id="KW-1185">Reference proteome</keyword>
<reference evidence="2 3" key="1">
    <citation type="journal article" date="2024" name="Ann. Entomol. Soc. Am.">
        <title>Genomic analyses of the southern and eastern yellowjacket wasps (Hymenoptera: Vespidae) reveal evolutionary signatures of social life.</title>
        <authorList>
            <person name="Catto M.A."/>
            <person name="Caine P.B."/>
            <person name="Orr S.E."/>
            <person name="Hunt B.G."/>
            <person name="Goodisman M.A.D."/>
        </authorList>
    </citation>
    <scope>NUCLEOTIDE SEQUENCE [LARGE SCALE GENOMIC DNA]</scope>
    <source>
        <strain evidence="2">233</strain>
        <tissue evidence="2">Head and thorax</tissue>
    </source>
</reference>
<dbReference type="SUPFAM" id="SSF56112">
    <property type="entry name" value="Protein kinase-like (PK-like)"/>
    <property type="match status" value="1"/>
</dbReference>
<protein>
    <recommendedName>
        <fullName evidence="1">CHK kinase-like domain-containing protein</fullName>
    </recommendedName>
</protein>
<dbReference type="SMART" id="SM00587">
    <property type="entry name" value="CHK"/>
    <property type="match status" value="1"/>
</dbReference>
<accession>A0ABD2AC97</accession>
<dbReference type="Proteomes" id="UP001607302">
    <property type="component" value="Unassembled WGS sequence"/>
</dbReference>